<accession>A0A3M5VIE8</accession>
<proteinExistence type="predicted"/>
<dbReference type="Proteomes" id="UP000280395">
    <property type="component" value="Unassembled WGS sequence"/>
</dbReference>
<gene>
    <name evidence="1" type="ORF">ALP29_200034</name>
</gene>
<comment type="caution">
    <text evidence="1">The sequence shown here is derived from an EMBL/GenBank/DDBJ whole genome shotgun (WGS) entry which is preliminary data.</text>
</comment>
<organism evidence="1 2">
    <name type="scientific">Pseudomonas syringae pv. avii</name>
    <dbReference type="NCBI Taxonomy" id="663959"/>
    <lineage>
        <taxon>Bacteria</taxon>
        <taxon>Pseudomonadati</taxon>
        <taxon>Pseudomonadota</taxon>
        <taxon>Gammaproteobacteria</taxon>
        <taxon>Pseudomonadales</taxon>
        <taxon>Pseudomonadaceae</taxon>
        <taxon>Pseudomonas</taxon>
        <taxon>Pseudomonas syringae</taxon>
    </lineage>
</organism>
<dbReference type="EMBL" id="RBUA01000650">
    <property type="protein sequence ID" value="RMU57303.1"/>
    <property type="molecule type" value="Genomic_DNA"/>
</dbReference>
<reference evidence="1 2" key="1">
    <citation type="submission" date="2018-08" db="EMBL/GenBank/DDBJ databases">
        <title>Recombination of ecologically and evolutionarily significant loci maintains genetic cohesion in the Pseudomonas syringae species complex.</title>
        <authorList>
            <person name="Dillon M."/>
            <person name="Thakur S."/>
            <person name="Almeida R.N.D."/>
            <person name="Weir B.S."/>
            <person name="Guttman D.S."/>
        </authorList>
    </citation>
    <scope>NUCLEOTIDE SEQUENCE [LARGE SCALE GENOMIC DNA]</scope>
    <source>
        <strain evidence="1 2">ICMP 14479</strain>
    </source>
</reference>
<evidence type="ECO:0000313" key="1">
    <source>
        <dbReference type="EMBL" id="RMU57303.1"/>
    </source>
</evidence>
<sequence length="146" mass="16475">MQLFSTECFRLTIYIASFNAVHRNADVVFWCACKILEAKLILDGNEQVAVRFEQFSYAAQHAESRVSIGAEHAGVFEYADECHYVELLIDFKIVKPFSEYCNVIKISRSARGNRGAARAAFQREHVRSNFAKVAADRTASCADLQD</sequence>
<evidence type="ECO:0000313" key="2">
    <source>
        <dbReference type="Proteomes" id="UP000280395"/>
    </source>
</evidence>
<name>A0A3M5VIE8_PSESX</name>
<protein>
    <submittedName>
        <fullName evidence="1">Uncharacterized protein</fullName>
    </submittedName>
</protein>
<dbReference type="AlphaFoldDB" id="A0A3M5VIE8"/>